<reference evidence="3" key="2">
    <citation type="submission" date="2020-06" db="EMBL/GenBank/DDBJ databases">
        <title>Helianthus annuus Genome sequencing and assembly Release 2.</title>
        <authorList>
            <person name="Gouzy J."/>
            <person name="Langlade N."/>
            <person name="Munos S."/>
        </authorList>
    </citation>
    <scope>NUCLEOTIDE SEQUENCE</scope>
    <source>
        <tissue evidence="3">Leaves</tissue>
    </source>
</reference>
<protein>
    <recommendedName>
        <fullName evidence="2">ABCC10-like N-terminal domain-containing protein</fullName>
    </recommendedName>
</protein>
<evidence type="ECO:0000313" key="4">
    <source>
        <dbReference type="Proteomes" id="UP000215914"/>
    </source>
</evidence>
<feature type="transmembrane region" description="Helical" evidence="1">
    <location>
        <begin position="86"/>
        <end position="105"/>
    </location>
</feature>
<accession>A0A9K3JIX5</accession>
<gene>
    <name evidence="3" type="ORF">HanXRQr2_Chr03g0129451</name>
</gene>
<evidence type="ECO:0000259" key="2">
    <source>
        <dbReference type="Pfam" id="PF24358"/>
    </source>
</evidence>
<dbReference type="AlphaFoldDB" id="A0A9K3JIX5"/>
<feature type="transmembrane region" description="Helical" evidence="1">
    <location>
        <begin position="31"/>
        <end position="49"/>
    </location>
</feature>
<dbReference type="Gramene" id="mRNA:HanXRQr2_Chr03g0129451">
    <property type="protein sequence ID" value="mRNA:HanXRQr2_Chr03g0129451"/>
    <property type="gene ID" value="HanXRQr2_Chr03g0129451"/>
</dbReference>
<evidence type="ECO:0000313" key="3">
    <source>
        <dbReference type="EMBL" id="KAF5815999.1"/>
    </source>
</evidence>
<comment type="caution">
    <text evidence="3">The sequence shown here is derived from an EMBL/GenBank/DDBJ whole genome shotgun (WGS) entry which is preliminary data.</text>
</comment>
<keyword evidence="4" id="KW-1185">Reference proteome</keyword>
<feature type="transmembrane region" description="Helical" evidence="1">
    <location>
        <begin position="56"/>
        <end position="74"/>
    </location>
</feature>
<proteinExistence type="predicted"/>
<keyword evidence="1" id="KW-0472">Membrane</keyword>
<dbReference type="EMBL" id="MNCJ02000318">
    <property type="protein sequence ID" value="KAF5815999.1"/>
    <property type="molecule type" value="Genomic_DNA"/>
</dbReference>
<keyword evidence="1" id="KW-1133">Transmembrane helix</keyword>
<dbReference type="Proteomes" id="UP000215914">
    <property type="component" value="Unassembled WGS sequence"/>
</dbReference>
<reference evidence="3" key="1">
    <citation type="journal article" date="2017" name="Nature">
        <title>The sunflower genome provides insights into oil metabolism, flowering and Asterid evolution.</title>
        <authorList>
            <person name="Badouin H."/>
            <person name="Gouzy J."/>
            <person name="Grassa C.J."/>
            <person name="Murat F."/>
            <person name="Staton S.E."/>
            <person name="Cottret L."/>
            <person name="Lelandais-Briere C."/>
            <person name="Owens G.L."/>
            <person name="Carrere S."/>
            <person name="Mayjonade B."/>
            <person name="Legrand L."/>
            <person name="Gill N."/>
            <person name="Kane N.C."/>
            <person name="Bowers J.E."/>
            <person name="Hubner S."/>
            <person name="Bellec A."/>
            <person name="Berard A."/>
            <person name="Berges H."/>
            <person name="Blanchet N."/>
            <person name="Boniface M.C."/>
            <person name="Brunel D."/>
            <person name="Catrice O."/>
            <person name="Chaidir N."/>
            <person name="Claudel C."/>
            <person name="Donnadieu C."/>
            <person name="Faraut T."/>
            <person name="Fievet G."/>
            <person name="Helmstetter N."/>
            <person name="King M."/>
            <person name="Knapp S.J."/>
            <person name="Lai Z."/>
            <person name="Le Paslier M.C."/>
            <person name="Lippi Y."/>
            <person name="Lorenzon L."/>
            <person name="Mandel J.R."/>
            <person name="Marage G."/>
            <person name="Marchand G."/>
            <person name="Marquand E."/>
            <person name="Bret-Mestries E."/>
            <person name="Morien E."/>
            <person name="Nambeesan S."/>
            <person name="Nguyen T."/>
            <person name="Pegot-Espagnet P."/>
            <person name="Pouilly N."/>
            <person name="Raftis F."/>
            <person name="Sallet E."/>
            <person name="Schiex T."/>
            <person name="Thomas J."/>
            <person name="Vandecasteele C."/>
            <person name="Vares D."/>
            <person name="Vear F."/>
            <person name="Vautrin S."/>
            <person name="Crespi M."/>
            <person name="Mangin B."/>
            <person name="Burke J.M."/>
            <person name="Salse J."/>
            <person name="Munos S."/>
            <person name="Vincourt P."/>
            <person name="Rieseberg L.H."/>
            <person name="Langlade N.B."/>
        </authorList>
    </citation>
    <scope>NUCLEOTIDE SEQUENCE</scope>
    <source>
        <tissue evidence="3">Leaves</tissue>
    </source>
</reference>
<dbReference type="InterPro" id="IPR056228">
    <property type="entry name" value="ABCC10-like_N"/>
</dbReference>
<name>A0A9K3JIX5_HELAN</name>
<keyword evidence="1" id="KW-0812">Transmembrane</keyword>
<sequence>MVSVFSVLQRPEPTTVGIWTVVGNLLLVDRWVVVVLQGVVWLLTLYLVSRRLLPKVCSVLILLFYVFLCLPDVLDGSVHRKTTLTCVLNALTFPGVVLFVLCVFMERKPTDGLLYEPLQADTGTDTDIVTPKARAGTLSKLTFWWLNPLMLKGKKESS</sequence>
<evidence type="ECO:0000256" key="1">
    <source>
        <dbReference type="SAM" id="Phobius"/>
    </source>
</evidence>
<organism evidence="3 4">
    <name type="scientific">Helianthus annuus</name>
    <name type="common">Common sunflower</name>
    <dbReference type="NCBI Taxonomy" id="4232"/>
    <lineage>
        <taxon>Eukaryota</taxon>
        <taxon>Viridiplantae</taxon>
        <taxon>Streptophyta</taxon>
        <taxon>Embryophyta</taxon>
        <taxon>Tracheophyta</taxon>
        <taxon>Spermatophyta</taxon>
        <taxon>Magnoliopsida</taxon>
        <taxon>eudicotyledons</taxon>
        <taxon>Gunneridae</taxon>
        <taxon>Pentapetalae</taxon>
        <taxon>asterids</taxon>
        <taxon>campanulids</taxon>
        <taxon>Asterales</taxon>
        <taxon>Asteraceae</taxon>
        <taxon>Asteroideae</taxon>
        <taxon>Heliantheae alliance</taxon>
        <taxon>Heliantheae</taxon>
        <taxon>Helianthus</taxon>
    </lineage>
</organism>
<feature type="domain" description="ABCC10-like N-terminal" evidence="2">
    <location>
        <begin position="16"/>
        <end position="107"/>
    </location>
</feature>
<dbReference type="Pfam" id="PF24358">
    <property type="entry name" value="ABCC10_N"/>
    <property type="match status" value="1"/>
</dbReference>